<dbReference type="EC" id="3.5.1.88" evidence="1"/>
<keyword evidence="1" id="KW-0378">Hydrolase</keyword>
<evidence type="ECO:0000313" key="1">
    <source>
        <dbReference type="EMBL" id="MEJ7138123.1"/>
    </source>
</evidence>
<reference evidence="1" key="1">
    <citation type="submission" date="2023-10" db="EMBL/GenBank/DDBJ databases">
        <title>Amphibacter perezi, gen. nov., sp. nov. a novel taxa of the family Comamonadaceae, class Betaproteobacteria isolated from the skin microbiota of Pelophylax perezi from different populations.</title>
        <authorList>
            <person name="Costa S."/>
            <person name="Proenca D.N."/>
            <person name="Lopes I."/>
            <person name="Morais P.V."/>
        </authorList>
    </citation>
    <scope>NUCLEOTIDE SEQUENCE</scope>
    <source>
        <strain evidence="1">SL12-8</strain>
    </source>
</reference>
<keyword evidence="2" id="KW-1185">Reference proteome</keyword>
<dbReference type="EMBL" id="JAWDIE010000008">
    <property type="protein sequence ID" value="MEJ7138123.1"/>
    <property type="molecule type" value="Genomic_DNA"/>
</dbReference>
<organism evidence="1 2">
    <name type="scientific">Amphibiibacter pelophylacis</name>
    <dbReference type="NCBI Taxonomy" id="1799477"/>
    <lineage>
        <taxon>Bacteria</taxon>
        <taxon>Pseudomonadati</taxon>
        <taxon>Pseudomonadota</taxon>
        <taxon>Betaproteobacteria</taxon>
        <taxon>Burkholderiales</taxon>
        <taxon>Sphaerotilaceae</taxon>
        <taxon>Amphibiibacter</taxon>
    </lineage>
</organism>
<proteinExistence type="predicted"/>
<comment type="caution">
    <text evidence="1">The sequence shown here is derived from an EMBL/GenBank/DDBJ whole genome shotgun (WGS) entry which is preliminary data.</text>
</comment>
<sequence>MSTLAILRYPHPRLHLVATPVEEVDDSIRQLCDDMLETMYASNGVGLAATQVDVQKRLLVMDLSEDSDAPQVYINPEIIWRSDEKIVWKEGCLSVPTVFDEVQRHAQIRVRALGRDGQPFEVEASELHAVCLQHEIDHLDGKVFVEYLSPLKARRIKTKMQKMSRDDVRGG</sequence>
<dbReference type="Proteomes" id="UP001364695">
    <property type="component" value="Unassembled WGS sequence"/>
</dbReference>
<accession>A0ACC6P1L4</accession>
<gene>
    <name evidence="1" type="primary">def</name>
    <name evidence="1" type="ORF">RV045_06720</name>
</gene>
<protein>
    <submittedName>
        <fullName evidence="1">Peptide deformylase</fullName>
        <ecNumber evidence="1">3.5.1.88</ecNumber>
    </submittedName>
</protein>
<name>A0ACC6P1L4_9BURK</name>
<evidence type="ECO:0000313" key="2">
    <source>
        <dbReference type="Proteomes" id="UP001364695"/>
    </source>
</evidence>